<protein>
    <submittedName>
        <fullName evidence="2">Uncharacterized protein</fullName>
    </submittedName>
</protein>
<name>A0A934U3G3_9FIRM</name>
<feature type="region of interest" description="Disordered" evidence="1">
    <location>
        <begin position="1"/>
        <end position="31"/>
    </location>
</feature>
<sequence length="45" mass="4773">MDTGSTGGAAGGRRSVKYCGKDPEDPVFSEKQMNSAFARFCNDSP</sequence>
<proteinExistence type="predicted"/>
<keyword evidence="3" id="KW-1185">Reference proteome</keyword>
<evidence type="ECO:0000313" key="2">
    <source>
        <dbReference type="EMBL" id="MBK6088317.1"/>
    </source>
</evidence>
<dbReference type="RefSeq" id="WP_201427215.1">
    <property type="nucleotide sequence ID" value="NZ_JAEQMG010000048.1"/>
</dbReference>
<dbReference type="Proteomes" id="UP000633365">
    <property type="component" value="Unassembled WGS sequence"/>
</dbReference>
<evidence type="ECO:0000256" key="1">
    <source>
        <dbReference type="SAM" id="MobiDB-lite"/>
    </source>
</evidence>
<feature type="compositionally biased region" description="Gly residues" evidence="1">
    <location>
        <begin position="1"/>
        <end position="11"/>
    </location>
</feature>
<dbReference type="AlphaFoldDB" id="A0A934U3G3"/>
<organism evidence="2 3">
    <name type="scientific">Ruminococcus difficilis</name>
    <dbReference type="NCBI Taxonomy" id="2763069"/>
    <lineage>
        <taxon>Bacteria</taxon>
        <taxon>Bacillati</taxon>
        <taxon>Bacillota</taxon>
        <taxon>Clostridia</taxon>
        <taxon>Eubacteriales</taxon>
        <taxon>Oscillospiraceae</taxon>
        <taxon>Ruminococcus</taxon>
    </lineage>
</organism>
<reference evidence="2" key="1">
    <citation type="submission" date="2021-01" db="EMBL/GenBank/DDBJ databases">
        <title>Genome public.</title>
        <authorList>
            <person name="Liu C."/>
            <person name="Sun Q."/>
        </authorList>
    </citation>
    <scope>NUCLEOTIDE SEQUENCE</scope>
    <source>
        <strain evidence="2">M6</strain>
    </source>
</reference>
<dbReference type="EMBL" id="JAEQMG010000048">
    <property type="protein sequence ID" value="MBK6088317.1"/>
    <property type="molecule type" value="Genomic_DNA"/>
</dbReference>
<evidence type="ECO:0000313" key="3">
    <source>
        <dbReference type="Proteomes" id="UP000633365"/>
    </source>
</evidence>
<comment type="caution">
    <text evidence="2">The sequence shown here is derived from an EMBL/GenBank/DDBJ whole genome shotgun (WGS) entry which is preliminary data.</text>
</comment>
<gene>
    <name evidence="2" type="ORF">JKK62_06540</name>
</gene>
<accession>A0A934U3G3</accession>